<evidence type="ECO:0000259" key="3">
    <source>
        <dbReference type="Pfam" id="PF00487"/>
    </source>
</evidence>
<dbReference type="STRING" id="2035.RU06_17340"/>
<dbReference type="RefSeq" id="WP_133520547.1">
    <property type="nucleotide sequence ID" value="NZ_SNVW01000010.1"/>
</dbReference>
<name>A0A4R6DED6_9MICO</name>
<feature type="transmembrane region" description="Helical" evidence="2">
    <location>
        <begin position="72"/>
        <end position="91"/>
    </location>
</feature>
<dbReference type="InterPro" id="IPR005804">
    <property type="entry name" value="FA_desaturase_dom"/>
</dbReference>
<gene>
    <name evidence="4" type="ORF">EDF64_11070</name>
</gene>
<evidence type="ECO:0000256" key="2">
    <source>
        <dbReference type="SAM" id="Phobius"/>
    </source>
</evidence>
<dbReference type="PIRSF" id="PIRSF015921">
    <property type="entry name" value="FA_sphinglp_des"/>
    <property type="match status" value="1"/>
</dbReference>
<keyword evidence="2" id="KW-1133">Transmembrane helix</keyword>
<dbReference type="OrthoDB" id="104711at2"/>
<evidence type="ECO:0000313" key="5">
    <source>
        <dbReference type="Proteomes" id="UP000295764"/>
    </source>
</evidence>
<dbReference type="Pfam" id="PF00487">
    <property type="entry name" value="FA_desaturase"/>
    <property type="match status" value="1"/>
</dbReference>
<evidence type="ECO:0000313" key="4">
    <source>
        <dbReference type="EMBL" id="TDN42813.1"/>
    </source>
</evidence>
<feature type="transmembrane region" description="Helical" evidence="2">
    <location>
        <begin position="205"/>
        <end position="226"/>
    </location>
</feature>
<dbReference type="PANTHER" id="PTHR19353:SF19">
    <property type="entry name" value="DELTA(5) FATTY ACID DESATURASE C-RELATED"/>
    <property type="match status" value="1"/>
</dbReference>
<feature type="domain" description="Fatty acid desaturase" evidence="3">
    <location>
        <begin position="71"/>
        <end position="330"/>
    </location>
</feature>
<proteinExistence type="predicted"/>
<sequence>MSDDTVVPTGFQRTVPRSGRSDTTSTYSALLVQVRGAGLLRPRTGWYWGLVGALTALLAVTVGAFAVLGGSWWQLVVAGMLGLLFTQFAFLSHEAAHRQVFASHHWNDRAARYVGTFLTGVSYAWWTNKHTRHHANPNTVGKDPDISFDAISFRPEDAARRTGFLHVLVRVQGYAFFPMLLVEGANLHWQSIRTYTSRGPVKHRWAEGSVFFGRFALYLGAVFWLLPLGLAFAFLGVQLAVFGFCMGIAFAPNHKGMPIIEPGQRVDFFSRQVLTSRDISGGRWVEFFMGGLNHQVEHHLFPSMARPNLRAARVIVRRYCDEQGVPYTETTLVRSYAIVVRYLNEVGLAASDPFACPMVERFR</sequence>
<dbReference type="InterPro" id="IPR012171">
    <property type="entry name" value="Fatty_acid_desaturase"/>
</dbReference>
<accession>A0A4R6DED6</accession>
<dbReference type="PANTHER" id="PTHR19353">
    <property type="entry name" value="FATTY ACID DESATURASE 2"/>
    <property type="match status" value="1"/>
</dbReference>
<keyword evidence="2" id="KW-0472">Membrane</keyword>
<dbReference type="GO" id="GO:0008610">
    <property type="term" value="P:lipid biosynthetic process"/>
    <property type="evidence" value="ECO:0007669"/>
    <property type="project" value="UniProtKB-ARBA"/>
</dbReference>
<protein>
    <submittedName>
        <fullName evidence="4">Fatty acid desaturase</fullName>
    </submittedName>
</protein>
<dbReference type="EMBL" id="SNVW01000010">
    <property type="protein sequence ID" value="TDN42813.1"/>
    <property type="molecule type" value="Genomic_DNA"/>
</dbReference>
<dbReference type="GO" id="GO:0016020">
    <property type="term" value="C:membrane"/>
    <property type="evidence" value="ECO:0007669"/>
    <property type="project" value="TreeGrafter"/>
</dbReference>
<dbReference type="GO" id="GO:0016717">
    <property type="term" value="F:oxidoreductase activity, acting on paired donors, with oxidation of a pair of donors resulting in the reduction of molecular oxygen to two molecules of water"/>
    <property type="evidence" value="ECO:0007669"/>
    <property type="project" value="TreeGrafter"/>
</dbReference>
<dbReference type="CDD" id="cd03506">
    <property type="entry name" value="Delta6-FADS-like"/>
    <property type="match status" value="1"/>
</dbReference>
<evidence type="ECO:0000256" key="1">
    <source>
        <dbReference type="SAM" id="MobiDB-lite"/>
    </source>
</evidence>
<keyword evidence="2" id="KW-0812">Transmembrane</keyword>
<organism evidence="4 5">
    <name type="scientific">Curtobacterium flaccumfaciens</name>
    <dbReference type="NCBI Taxonomy" id="2035"/>
    <lineage>
        <taxon>Bacteria</taxon>
        <taxon>Bacillati</taxon>
        <taxon>Actinomycetota</taxon>
        <taxon>Actinomycetes</taxon>
        <taxon>Micrococcales</taxon>
        <taxon>Microbacteriaceae</taxon>
        <taxon>Curtobacterium</taxon>
    </lineage>
</organism>
<comment type="caution">
    <text evidence="4">The sequence shown here is derived from an EMBL/GenBank/DDBJ whole genome shotgun (WGS) entry which is preliminary data.</text>
</comment>
<feature type="region of interest" description="Disordered" evidence="1">
    <location>
        <begin position="1"/>
        <end position="23"/>
    </location>
</feature>
<dbReference type="AlphaFoldDB" id="A0A4R6DED6"/>
<reference evidence="4 5" key="1">
    <citation type="submission" date="2019-03" db="EMBL/GenBank/DDBJ databases">
        <title>Genomic analyses of the natural microbiome of Caenorhabditis elegans.</title>
        <authorList>
            <person name="Samuel B."/>
        </authorList>
    </citation>
    <scope>NUCLEOTIDE SEQUENCE [LARGE SCALE GENOMIC DNA]</scope>
    <source>
        <strain evidence="4 5">JUb65</strain>
    </source>
</reference>
<dbReference type="Proteomes" id="UP000295764">
    <property type="component" value="Unassembled WGS sequence"/>
</dbReference>
<feature type="transmembrane region" description="Helical" evidence="2">
    <location>
        <begin position="45"/>
        <end position="66"/>
    </location>
</feature>